<protein>
    <submittedName>
        <fullName evidence="2">Uncharacterized protein</fullName>
    </submittedName>
</protein>
<feature type="compositionally biased region" description="Low complexity" evidence="1">
    <location>
        <begin position="431"/>
        <end position="440"/>
    </location>
</feature>
<sequence length="468" mass="51393">MIDHRSSVHVHDISQHATRCDTSHLLMKLYTIKASEILQRKSKVKVVVWKTRETSRGTKYIPVEVTAMSGTQSQALPAQPDAAQISSLVSSIVSKAREGDSLSSLTPRLVRSEVENRLEIPSGTLDLPAYRALVRQTIHDAMASGEGGTGGKISKKGSKLKVDKIGHSSSSKSIKSKEIITDSEREDGPNLSALQRKAKPDMEVDNHEEEKPVRSNSKAVSFKADPKTNKDASQSTKAEHLGSKRKPSPEHLAQSDSDAEGFNTTPKVSSSSHRITDNQECDSDLSSLVDEPLKKKARGKSKNSETGKLRVKAKRPKQTSNTLSKDDETIKRLKSLVVACGVRKQWTRELDGLNTDAQIAHIRKILSDLGMVGRLSMEQAREIRAQRELAQELDDVQKFERAIVSGKPFKTENTSRRLAKRSGGDADNANDSSDPGSESASSDHEPPKMNNARRSIMAFLQDQSSDDD</sequence>
<proteinExistence type="predicted"/>
<keyword evidence="3" id="KW-1185">Reference proteome</keyword>
<feature type="compositionally biased region" description="Polar residues" evidence="1">
    <location>
        <begin position="262"/>
        <end position="273"/>
    </location>
</feature>
<feature type="compositionally biased region" description="Basic and acidic residues" evidence="1">
    <location>
        <begin position="175"/>
        <end position="188"/>
    </location>
</feature>
<dbReference type="InterPro" id="IPR037647">
    <property type="entry name" value="HIRIP3"/>
</dbReference>
<reference evidence="2" key="1">
    <citation type="submission" date="2019-10" db="EMBL/GenBank/DDBJ databases">
        <authorList>
            <consortium name="DOE Joint Genome Institute"/>
            <person name="Kuo A."/>
            <person name="Miyauchi S."/>
            <person name="Kiss E."/>
            <person name="Drula E."/>
            <person name="Kohler A."/>
            <person name="Sanchez-Garcia M."/>
            <person name="Andreopoulos B."/>
            <person name="Barry K.W."/>
            <person name="Bonito G."/>
            <person name="Buee M."/>
            <person name="Carver A."/>
            <person name="Chen C."/>
            <person name="Cichocki N."/>
            <person name="Clum A."/>
            <person name="Culley D."/>
            <person name="Crous P.W."/>
            <person name="Fauchery L."/>
            <person name="Girlanda M."/>
            <person name="Hayes R."/>
            <person name="Keri Z."/>
            <person name="LaButti K."/>
            <person name="Lipzen A."/>
            <person name="Lombard V."/>
            <person name="Magnuson J."/>
            <person name="Maillard F."/>
            <person name="Morin E."/>
            <person name="Murat C."/>
            <person name="Nolan M."/>
            <person name="Ohm R."/>
            <person name="Pangilinan J."/>
            <person name="Pereira M."/>
            <person name="Perotto S."/>
            <person name="Peter M."/>
            <person name="Riley R."/>
            <person name="Sitrit Y."/>
            <person name="Stielow B."/>
            <person name="Szollosi G."/>
            <person name="Zifcakova L."/>
            <person name="Stursova M."/>
            <person name="Spatafora J.W."/>
            <person name="Tedersoo L."/>
            <person name="Vaario L.-M."/>
            <person name="Yamada A."/>
            <person name="Yan M."/>
            <person name="Wang P."/>
            <person name="Xu J."/>
            <person name="Bruns T."/>
            <person name="Baldrian P."/>
            <person name="Vilgalys R."/>
            <person name="Henrissat B."/>
            <person name="Grigoriev I.V."/>
            <person name="Hibbett D."/>
            <person name="Nagy L.G."/>
            <person name="Martin F.M."/>
        </authorList>
    </citation>
    <scope>NUCLEOTIDE SEQUENCE</scope>
    <source>
        <strain evidence="2">Prilba</strain>
    </source>
</reference>
<dbReference type="Proteomes" id="UP000759537">
    <property type="component" value="Unassembled WGS sequence"/>
</dbReference>
<gene>
    <name evidence="2" type="ORF">DFH94DRAFT_772421</name>
</gene>
<feature type="region of interest" description="Disordered" evidence="1">
    <location>
        <begin position="142"/>
        <end position="326"/>
    </location>
</feature>
<evidence type="ECO:0000313" key="2">
    <source>
        <dbReference type="EMBL" id="KAF8470327.1"/>
    </source>
</evidence>
<name>A0A9P5JZ05_9AGAM</name>
<dbReference type="AlphaFoldDB" id="A0A9P5JZ05"/>
<accession>A0A9P5JZ05</accession>
<evidence type="ECO:0000256" key="1">
    <source>
        <dbReference type="SAM" id="MobiDB-lite"/>
    </source>
</evidence>
<feature type="region of interest" description="Disordered" evidence="1">
    <location>
        <begin position="406"/>
        <end position="468"/>
    </location>
</feature>
<dbReference type="PANTHER" id="PTHR15410">
    <property type="entry name" value="HIRA-INTERACTING PROTEIN 3"/>
    <property type="match status" value="1"/>
</dbReference>
<dbReference type="GO" id="GO:0005634">
    <property type="term" value="C:nucleus"/>
    <property type="evidence" value="ECO:0007669"/>
    <property type="project" value="TreeGrafter"/>
</dbReference>
<dbReference type="EMBL" id="WHVB01000026">
    <property type="protein sequence ID" value="KAF8470327.1"/>
    <property type="molecule type" value="Genomic_DNA"/>
</dbReference>
<organism evidence="2 3">
    <name type="scientific">Russula ochroleuca</name>
    <dbReference type="NCBI Taxonomy" id="152965"/>
    <lineage>
        <taxon>Eukaryota</taxon>
        <taxon>Fungi</taxon>
        <taxon>Dikarya</taxon>
        <taxon>Basidiomycota</taxon>
        <taxon>Agaricomycotina</taxon>
        <taxon>Agaricomycetes</taxon>
        <taxon>Russulales</taxon>
        <taxon>Russulaceae</taxon>
        <taxon>Russula</taxon>
    </lineage>
</organism>
<dbReference type="PANTHER" id="PTHR15410:SF2">
    <property type="entry name" value="HIRA-INTERACTING PROTEIN 3"/>
    <property type="match status" value="1"/>
</dbReference>
<feature type="compositionally biased region" description="Basic and acidic residues" evidence="1">
    <location>
        <begin position="198"/>
        <end position="213"/>
    </location>
</feature>
<comment type="caution">
    <text evidence="2">The sequence shown here is derived from an EMBL/GenBank/DDBJ whole genome shotgun (WGS) entry which is preliminary data.</text>
</comment>
<reference evidence="2" key="2">
    <citation type="journal article" date="2020" name="Nat. Commun.">
        <title>Large-scale genome sequencing of mycorrhizal fungi provides insights into the early evolution of symbiotic traits.</title>
        <authorList>
            <person name="Miyauchi S."/>
            <person name="Kiss E."/>
            <person name="Kuo A."/>
            <person name="Drula E."/>
            <person name="Kohler A."/>
            <person name="Sanchez-Garcia M."/>
            <person name="Morin E."/>
            <person name="Andreopoulos B."/>
            <person name="Barry K.W."/>
            <person name="Bonito G."/>
            <person name="Buee M."/>
            <person name="Carver A."/>
            <person name="Chen C."/>
            <person name="Cichocki N."/>
            <person name="Clum A."/>
            <person name="Culley D."/>
            <person name="Crous P.W."/>
            <person name="Fauchery L."/>
            <person name="Girlanda M."/>
            <person name="Hayes R.D."/>
            <person name="Keri Z."/>
            <person name="LaButti K."/>
            <person name="Lipzen A."/>
            <person name="Lombard V."/>
            <person name="Magnuson J."/>
            <person name="Maillard F."/>
            <person name="Murat C."/>
            <person name="Nolan M."/>
            <person name="Ohm R.A."/>
            <person name="Pangilinan J."/>
            <person name="Pereira M.F."/>
            <person name="Perotto S."/>
            <person name="Peter M."/>
            <person name="Pfister S."/>
            <person name="Riley R."/>
            <person name="Sitrit Y."/>
            <person name="Stielow J.B."/>
            <person name="Szollosi G."/>
            <person name="Zifcakova L."/>
            <person name="Stursova M."/>
            <person name="Spatafora J.W."/>
            <person name="Tedersoo L."/>
            <person name="Vaario L.M."/>
            <person name="Yamada A."/>
            <person name="Yan M."/>
            <person name="Wang P."/>
            <person name="Xu J."/>
            <person name="Bruns T."/>
            <person name="Baldrian P."/>
            <person name="Vilgalys R."/>
            <person name="Dunand C."/>
            <person name="Henrissat B."/>
            <person name="Grigoriev I.V."/>
            <person name="Hibbett D."/>
            <person name="Nagy L.G."/>
            <person name="Martin F.M."/>
        </authorList>
    </citation>
    <scope>NUCLEOTIDE SEQUENCE</scope>
    <source>
        <strain evidence="2">Prilba</strain>
    </source>
</reference>
<dbReference type="OrthoDB" id="552755at2759"/>
<evidence type="ECO:0000313" key="3">
    <source>
        <dbReference type="Proteomes" id="UP000759537"/>
    </source>
</evidence>